<evidence type="ECO:0000313" key="3">
    <source>
        <dbReference type="Proteomes" id="UP000735302"/>
    </source>
</evidence>
<protein>
    <submittedName>
        <fullName evidence="2">Uncharacterized protein</fullName>
    </submittedName>
</protein>
<feature type="compositionally biased region" description="Basic and acidic residues" evidence="1">
    <location>
        <begin position="91"/>
        <end position="103"/>
    </location>
</feature>
<keyword evidence="3" id="KW-1185">Reference proteome</keyword>
<accession>A0AAV4CN24</accession>
<evidence type="ECO:0000256" key="1">
    <source>
        <dbReference type="SAM" id="MobiDB-lite"/>
    </source>
</evidence>
<reference evidence="2 3" key="1">
    <citation type="journal article" date="2021" name="Elife">
        <title>Chloroplast acquisition without the gene transfer in kleptoplastic sea slugs, Plakobranchus ocellatus.</title>
        <authorList>
            <person name="Maeda T."/>
            <person name="Takahashi S."/>
            <person name="Yoshida T."/>
            <person name="Shimamura S."/>
            <person name="Takaki Y."/>
            <person name="Nagai Y."/>
            <person name="Toyoda A."/>
            <person name="Suzuki Y."/>
            <person name="Arimoto A."/>
            <person name="Ishii H."/>
            <person name="Satoh N."/>
            <person name="Nishiyama T."/>
            <person name="Hasebe M."/>
            <person name="Maruyama T."/>
            <person name="Minagawa J."/>
            <person name="Obokata J."/>
            <person name="Shigenobu S."/>
        </authorList>
    </citation>
    <scope>NUCLEOTIDE SEQUENCE [LARGE SCALE GENOMIC DNA]</scope>
</reference>
<sequence>MLAVACTSSIIGKGIMTYCPPTVVPKLLSNPLTKEVRGRGVKESRECACTIMWSMMTCPKKFSDFRPNHFVLLRKKSEIPNVFTDLTDVENEGHGGVDDEHQVHINTYDGDDGLLVDPQTNDNKNDEGSHDGLLDNPQTNSDTNDEGSDDGLLDDPQTNSDTNDEGIHDGILDDPQTNDDTNDEGSHDKLLDNPQTNGDTNDEGVQEGCNVANGQPLPNNDFMNLERLILCLAENENTYVYKELPEGKKNNCFFHN</sequence>
<comment type="caution">
    <text evidence="2">The sequence shown here is derived from an EMBL/GenBank/DDBJ whole genome shotgun (WGS) entry which is preliminary data.</text>
</comment>
<name>A0AAV4CN24_9GAST</name>
<proteinExistence type="predicted"/>
<dbReference type="AlphaFoldDB" id="A0AAV4CN24"/>
<gene>
    <name evidence="2" type="ORF">PoB_005936800</name>
</gene>
<evidence type="ECO:0000313" key="2">
    <source>
        <dbReference type="EMBL" id="GFO32863.1"/>
    </source>
</evidence>
<feature type="compositionally biased region" description="Acidic residues" evidence="1">
    <location>
        <begin position="143"/>
        <end position="153"/>
    </location>
</feature>
<organism evidence="2 3">
    <name type="scientific">Plakobranchus ocellatus</name>
    <dbReference type="NCBI Taxonomy" id="259542"/>
    <lineage>
        <taxon>Eukaryota</taxon>
        <taxon>Metazoa</taxon>
        <taxon>Spiralia</taxon>
        <taxon>Lophotrochozoa</taxon>
        <taxon>Mollusca</taxon>
        <taxon>Gastropoda</taxon>
        <taxon>Heterobranchia</taxon>
        <taxon>Euthyneura</taxon>
        <taxon>Panpulmonata</taxon>
        <taxon>Sacoglossa</taxon>
        <taxon>Placobranchoidea</taxon>
        <taxon>Plakobranchidae</taxon>
        <taxon>Plakobranchus</taxon>
    </lineage>
</organism>
<dbReference type="Proteomes" id="UP000735302">
    <property type="component" value="Unassembled WGS sequence"/>
</dbReference>
<dbReference type="EMBL" id="BLXT01006687">
    <property type="protein sequence ID" value="GFO32863.1"/>
    <property type="molecule type" value="Genomic_DNA"/>
</dbReference>
<feature type="region of interest" description="Disordered" evidence="1">
    <location>
        <begin position="90"/>
        <end position="208"/>
    </location>
</feature>
<feature type="compositionally biased region" description="Basic and acidic residues" evidence="1">
    <location>
        <begin position="123"/>
        <end position="133"/>
    </location>
</feature>